<dbReference type="EMBL" id="BRXY01000253">
    <property type="protein sequence ID" value="GMH81033.1"/>
    <property type="molecule type" value="Genomic_DNA"/>
</dbReference>
<feature type="compositionally biased region" description="Basic residues" evidence="6">
    <location>
        <begin position="213"/>
        <end position="230"/>
    </location>
</feature>
<evidence type="ECO:0000256" key="1">
    <source>
        <dbReference type="ARBA" id="ARBA00022603"/>
    </source>
</evidence>
<dbReference type="GO" id="GO:0003723">
    <property type="term" value="F:RNA binding"/>
    <property type="evidence" value="ECO:0007669"/>
    <property type="project" value="UniProtKB-UniRule"/>
</dbReference>
<dbReference type="PANTHER" id="PTHR22807">
    <property type="entry name" value="NOP2 YEAST -RELATED NOL1/NOP2/FMU SUN DOMAIN-CONTAINING"/>
    <property type="match status" value="1"/>
</dbReference>
<feature type="active site" description="Nucleophile" evidence="5">
    <location>
        <position position="334"/>
    </location>
</feature>
<feature type="binding site" evidence="5">
    <location>
        <position position="187"/>
    </location>
    <ligand>
        <name>S-adenosyl-L-methionine</name>
        <dbReference type="ChEBI" id="CHEBI:59789"/>
    </ligand>
</feature>
<keyword evidence="4 5" id="KW-0694">RNA-binding</keyword>
<feature type="region of interest" description="Disordered" evidence="6">
    <location>
        <begin position="208"/>
        <end position="251"/>
    </location>
</feature>
<evidence type="ECO:0000256" key="4">
    <source>
        <dbReference type="ARBA" id="ARBA00022884"/>
    </source>
</evidence>
<keyword evidence="1 5" id="KW-0489">Methyltransferase</keyword>
<dbReference type="InterPro" id="IPR049560">
    <property type="entry name" value="MeTrfase_RsmB-F_NOP2_cat"/>
</dbReference>
<accession>A0A9W7EJA4</accession>
<dbReference type="GO" id="GO:0001510">
    <property type="term" value="P:RNA methylation"/>
    <property type="evidence" value="ECO:0007669"/>
    <property type="project" value="InterPro"/>
</dbReference>
<feature type="domain" description="SAM-dependent MTase RsmB/NOP-type" evidence="7">
    <location>
        <begin position="22"/>
        <end position="408"/>
    </location>
</feature>
<feature type="binding site" evidence="5">
    <location>
        <position position="148"/>
    </location>
    <ligand>
        <name>S-adenosyl-L-methionine</name>
        <dbReference type="ChEBI" id="CHEBI:59789"/>
    </ligand>
</feature>
<dbReference type="PROSITE" id="PS51686">
    <property type="entry name" value="SAM_MT_RSMB_NOP"/>
    <property type="match status" value="1"/>
</dbReference>
<dbReference type="PRINTS" id="PR02008">
    <property type="entry name" value="RCMTFAMILY"/>
</dbReference>
<dbReference type="GO" id="GO:0008173">
    <property type="term" value="F:RNA methyltransferase activity"/>
    <property type="evidence" value="ECO:0007669"/>
    <property type="project" value="InterPro"/>
</dbReference>
<dbReference type="Proteomes" id="UP001165085">
    <property type="component" value="Unassembled WGS sequence"/>
</dbReference>
<feature type="binding site" evidence="5">
    <location>
        <position position="262"/>
    </location>
    <ligand>
        <name>S-adenosyl-L-methionine</name>
        <dbReference type="ChEBI" id="CHEBI:59789"/>
    </ligand>
</feature>
<protein>
    <recommendedName>
        <fullName evidence="7">SAM-dependent MTase RsmB/NOP-type domain-containing protein</fullName>
    </recommendedName>
</protein>
<comment type="similarity">
    <text evidence="5">Belongs to the class I-like SAM-binding methyltransferase superfamily. RsmB/NOP family.</text>
</comment>
<keyword evidence="3 5" id="KW-0949">S-adenosyl-L-methionine</keyword>
<evidence type="ECO:0000313" key="8">
    <source>
        <dbReference type="EMBL" id="GMH81033.1"/>
    </source>
</evidence>
<dbReference type="SUPFAM" id="SSF53335">
    <property type="entry name" value="S-adenosyl-L-methionine-dependent methyltransferases"/>
    <property type="match status" value="1"/>
</dbReference>
<dbReference type="Gene3D" id="3.40.50.150">
    <property type="entry name" value="Vaccinia Virus protein VP39"/>
    <property type="match status" value="1"/>
</dbReference>
<dbReference type="InterPro" id="IPR001678">
    <property type="entry name" value="MeTrfase_RsmB-F_NOP2_dom"/>
</dbReference>
<comment type="caution">
    <text evidence="8">The sequence shown here is derived from an EMBL/GenBank/DDBJ whole genome shotgun (WGS) entry which is preliminary data.</text>
</comment>
<dbReference type="AlphaFoldDB" id="A0A9W7EJA4"/>
<dbReference type="InterPro" id="IPR023267">
    <property type="entry name" value="RCMT"/>
</dbReference>
<keyword evidence="9" id="KW-1185">Reference proteome</keyword>
<reference evidence="9" key="1">
    <citation type="journal article" date="2023" name="Commun. Biol.">
        <title>Genome analysis of Parmales, the sister group of diatoms, reveals the evolutionary specialization of diatoms from phago-mixotrophs to photoautotrophs.</title>
        <authorList>
            <person name="Ban H."/>
            <person name="Sato S."/>
            <person name="Yoshikawa S."/>
            <person name="Yamada K."/>
            <person name="Nakamura Y."/>
            <person name="Ichinomiya M."/>
            <person name="Sato N."/>
            <person name="Blanc-Mathieu R."/>
            <person name="Endo H."/>
            <person name="Kuwata A."/>
            <person name="Ogata H."/>
        </authorList>
    </citation>
    <scope>NUCLEOTIDE SEQUENCE [LARGE SCALE GENOMIC DNA]</scope>
    <source>
        <strain evidence="9">NIES 3701</strain>
    </source>
</reference>
<gene>
    <name evidence="8" type="ORF">TrST_g11861</name>
</gene>
<comment type="caution">
    <text evidence="5">Lacks conserved residue(s) required for the propagation of feature annotation.</text>
</comment>
<evidence type="ECO:0000259" key="7">
    <source>
        <dbReference type="PROSITE" id="PS51686"/>
    </source>
</evidence>
<dbReference type="PANTHER" id="PTHR22807:SF16">
    <property type="entry name" value="SAM-DEPENDENT MTASE RSMB_NOP-TYPE DOMAIN-CONTAINING PROTEIN"/>
    <property type="match status" value="1"/>
</dbReference>
<dbReference type="OrthoDB" id="427002at2759"/>
<evidence type="ECO:0000256" key="3">
    <source>
        <dbReference type="ARBA" id="ARBA00022691"/>
    </source>
</evidence>
<evidence type="ECO:0000256" key="6">
    <source>
        <dbReference type="SAM" id="MobiDB-lite"/>
    </source>
</evidence>
<sequence length="413" mass="44059">MDPSVQKHYASAGLDRQDVTNYLDNATASRWRFVRLNPRHPNDATLKALEAEIGSTPVRVPWLPECAQFFAIPSATALNNLRTYQEGKIYGMDCSSGAAVAALGLNVQGNGGEGRTVRVLDLCCCPGAKLCMIVDMLLGSRMEVVGVDISDARLNICKKLLRKYVVTDVVSESSEAPSPLVRLFHADGTTFPQRSDCLVFDSRAEAQETASSKGRKRMNKSARAREKKRLKQLDPGEGGDEAGDKAGGTKESPAEYDYVLVDAECSTDGALTHLKHKKKGLKGGAGGGGEGETVTATVKRKLDDEGNLTALQLSLLNSGFANLKVGGTIVYATCSLSAKQNEDVVRAFIDQHGGEAEAVPLDFLGGNKSPAVSGPNHSLRFSPTLTAEVGVDSVISGGGFFLCKIVRRKVVLK</sequence>
<dbReference type="InterPro" id="IPR029063">
    <property type="entry name" value="SAM-dependent_MTases_sf"/>
</dbReference>
<evidence type="ECO:0000256" key="5">
    <source>
        <dbReference type="PROSITE-ProRule" id="PRU01023"/>
    </source>
</evidence>
<dbReference type="Pfam" id="PF01189">
    <property type="entry name" value="Methyltr_RsmB-F"/>
    <property type="match status" value="1"/>
</dbReference>
<dbReference type="CDD" id="cd02440">
    <property type="entry name" value="AdoMet_MTases"/>
    <property type="match status" value="1"/>
</dbReference>
<proteinExistence type="inferred from homology"/>
<evidence type="ECO:0000313" key="9">
    <source>
        <dbReference type="Proteomes" id="UP001165085"/>
    </source>
</evidence>
<evidence type="ECO:0000256" key="2">
    <source>
        <dbReference type="ARBA" id="ARBA00022679"/>
    </source>
</evidence>
<name>A0A9W7EJA4_9STRA</name>
<keyword evidence="2 5" id="KW-0808">Transferase</keyword>
<organism evidence="8 9">
    <name type="scientific">Triparma strigata</name>
    <dbReference type="NCBI Taxonomy" id="1606541"/>
    <lineage>
        <taxon>Eukaryota</taxon>
        <taxon>Sar</taxon>
        <taxon>Stramenopiles</taxon>
        <taxon>Ochrophyta</taxon>
        <taxon>Bolidophyceae</taxon>
        <taxon>Parmales</taxon>
        <taxon>Triparmaceae</taxon>
        <taxon>Triparma</taxon>
    </lineage>
</organism>